<sequence length="351" mass="39731">MDVSESTRDGTFDVEKFSSKLETSYVGRRMVYTKVTGTTMDDAREDGLRGCPDGTIHLAETQTKARGYKNHSWNALNTGNLYFSIILYRPKAISDEMNYKAIFDTELVAGLSLLQVASDLRLDNFCLKWPNDVWVKGRKVAGILLEDAGLVKGAEGEERQLYILGMGINVNSDMRRHPELYGIATSVRCENRGGFIDREEMMASFCGNLERLLKCDHDTLYDMASKSQLFDKGLRVRVTEYNSGQTFPGVMKNITSDWMVTIQDDNGKLLTKSQYDFSLRPIPSKKILVYNGDAADQQSANGLLAMFQSLVDLVQFSIENISDKKLQEGNIYIYPTKKKRTHIILYSDFFN</sequence>
<dbReference type="Gene3D" id="3.30.930.10">
    <property type="entry name" value="Bira Bifunctional Protein, Domain 2"/>
    <property type="match status" value="1"/>
</dbReference>
<organism evidence="4 5">
    <name type="scientific">Pinctada imbricata</name>
    <name type="common">Atlantic pearl-oyster</name>
    <name type="synonym">Pinctada martensii</name>
    <dbReference type="NCBI Taxonomy" id="66713"/>
    <lineage>
        <taxon>Eukaryota</taxon>
        <taxon>Metazoa</taxon>
        <taxon>Spiralia</taxon>
        <taxon>Lophotrochozoa</taxon>
        <taxon>Mollusca</taxon>
        <taxon>Bivalvia</taxon>
        <taxon>Autobranchia</taxon>
        <taxon>Pteriomorphia</taxon>
        <taxon>Pterioida</taxon>
        <taxon>Pterioidea</taxon>
        <taxon>Pteriidae</taxon>
        <taxon>Pinctada</taxon>
    </lineage>
</organism>
<feature type="domain" description="BPL/LPL catalytic" evidence="3">
    <location>
        <begin position="25"/>
        <end position="217"/>
    </location>
</feature>
<dbReference type="Proteomes" id="UP001186944">
    <property type="component" value="Unassembled WGS sequence"/>
</dbReference>
<evidence type="ECO:0000259" key="3">
    <source>
        <dbReference type="PROSITE" id="PS51733"/>
    </source>
</evidence>
<comment type="similarity">
    <text evidence="1">Belongs to the biotin--protein ligase family.</text>
</comment>
<dbReference type="GO" id="GO:0004077">
    <property type="term" value="F:biotin--[biotin carboxyl-carrier protein] ligase activity"/>
    <property type="evidence" value="ECO:0007669"/>
    <property type="project" value="InterPro"/>
</dbReference>
<evidence type="ECO:0000313" key="4">
    <source>
        <dbReference type="EMBL" id="KAK3102968.1"/>
    </source>
</evidence>
<dbReference type="NCBIfam" id="TIGR00121">
    <property type="entry name" value="birA_ligase"/>
    <property type="match status" value="1"/>
</dbReference>
<accession>A0AA88YDR9</accession>
<dbReference type="GO" id="GO:0005737">
    <property type="term" value="C:cytoplasm"/>
    <property type="evidence" value="ECO:0007669"/>
    <property type="project" value="TreeGrafter"/>
</dbReference>
<dbReference type="SUPFAM" id="SSF55681">
    <property type="entry name" value="Class II aaRS and biotin synthetases"/>
    <property type="match status" value="1"/>
</dbReference>
<keyword evidence="5" id="KW-1185">Reference proteome</keyword>
<reference evidence="4" key="1">
    <citation type="submission" date="2019-08" db="EMBL/GenBank/DDBJ databases">
        <title>The improved chromosome-level genome for the pearl oyster Pinctada fucata martensii using PacBio sequencing and Hi-C.</title>
        <authorList>
            <person name="Zheng Z."/>
        </authorList>
    </citation>
    <scope>NUCLEOTIDE SEQUENCE</scope>
    <source>
        <strain evidence="4">ZZ-2019</strain>
        <tissue evidence="4">Adductor muscle</tissue>
    </source>
</reference>
<evidence type="ECO:0000256" key="2">
    <source>
        <dbReference type="ARBA" id="ARBA00022598"/>
    </source>
</evidence>
<dbReference type="AlphaFoldDB" id="A0AA88YDR9"/>
<name>A0AA88YDR9_PINIB</name>
<dbReference type="InterPro" id="IPR004143">
    <property type="entry name" value="BPL_LPL_catalytic"/>
</dbReference>
<dbReference type="PANTHER" id="PTHR12835:SF5">
    <property type="entry name" value="BIOTIN--PROTEIN LIGASE"/>
    <property type="match status" value="1"/>
</dbReference>
<evidence type="ECO:0000256" key="1">
    <source>
        <dbReference type="ARBA" id="ARBA00009934"/>
    </source>
</evidence>
<protein>
    <recommendedName>
        <fullName evidence="3">BPL/LPL catalytic domain-containing protein</fullName>
    </recommendedName>
</protein>
<comment type="caution">
    <text evidence="4">The sequence shown here is derived from an EMBL/GenBank/DDBJ whole genome shotgun (WGS) entry which is preliminary data.</text>
</comment>
<gene>
    <name evidence="4" type="ORF">FSP39_015379</name>
</gene>
<dbReference type="Pfam" id="PF03099">
    <property type="entry name" value="BPL_LplA_LipB"/>
    <property type="match status" value="1"/>
</dbReference>
<dbReference type="InterPro" id="IPR045864">
    <property type="entry name" value="aa-tRNA-synth_II/BPL/LPL"/>
</dbReference>
<keyword evidence="2" id="KW-0436">Ligase</keyword>
<evidence type="ECO:0000313" key="5">
    <source>
        <dbReference type="Proteomes" id="UP001186944"/>
    </source>
</evidence>
<dbReference type="PROSITE" id="PS51733">
    <property type="entry name" value="BPL_LPL_CATALYTIC"/>
    <property type="match status" value="1"/>
</dbReference>
<dbReference type="PANTHER" id="PTHR12835">
    <property type="entry name" value="BIOTIN PROTEIN LIGASE"/>
    <property type="match status" value="1"/>
</dbReference>
<dbReference type="InterPro" id="IPR004408">
    <property type="entry name" value="Biotin_CoA_COase_ligase"/>
</dbReference>
<proteinExistence type="inferred from homology"/>
<dbReference type="EMBL" id="VSWD01000005">
    <property type="protein sequence ID" value="KAK3102968.1"/>
    <property type="molecule type" value="Genomic_DNA"/>
</dbReference>